<reference evidence="7 8" key="1">
    <citation type="submission" date="2009-04" db="EMBL/GenBank/DDBJ databases">
        <authorList>
            <person name="Reysenbach A.-L."/>
            <person name="Heidelberg J.F."/>
            <person name="Nelson W.C."/>
        </authorList>
    </citation>
    <scope>NUCLEOTIDE SEQUENCE [LARGE SCALE GENOMIC DNA]</scope>
    <source>
        <strain evidence="7 8">SS-5</strain>
    </source>
</reference>
<evidence type="ECO:0000256" key="4">
    <source>
        <dbReference type="ARBA" id="ARBA00022989"/>
    </source>
</evidence>
<proteinExistence type="predicted"/>
<dbReference type="PROSITE" id="PS01271">
    <property type="entry name" value="NA_SULFATE"/>
    <property type="match status" value="1"/>
</dbReference>
<protein>
    <submittedName>
        <fullName evidence="7">Anion transporter</fullName>
    </submittedName>
</protein>
<evidence type="ECO:0000313" key="7">
    <source>
        <dbReference type="EMBL" id="EEP60028.1"/>
    </source>
</evidence>
<dbReference type="Pfam" id="PF00939">
    <property type="entry name" value="Na_sulph_symp"/>
    <property type="match status" value="1"/>
</dbReference>
<sequence length="484" mass="53359">MKNEVNKKLIYIAVAIFLLVFSIFNPFLNLSYEAKTTIGIFLFCIALWISEIAPLGVVGLFGIVLSIILGASNVKTAFEGFSNPVIFLMIGSFLIANAIYKYGLDKRVALYFLSKDFFLKSPFRLVLGFSLLTFLLSMWLNNTATTVIMVSIALGVIHLLKDQKKPGFKKFTMLFLLSIAYSASIGGIGTIVGSPTNLVSIGFLKEKGIEVSFLDWSIKALPVAFAIYVFMLLYIRFNIREFSISKEALLEIIQSNKAQLGKIKNEEKIVGFIFLLTVLLWILPSIFTLLGFESIGKLLNQKLPESVVAVLTASLLFVIPKDWKEFKPVMSVEDLKEIDWDTILLFASGISLGELITESGLGKVLAEAVKNAFGHEMILALLFVVIILAIILTEITSNTATAIVLTPIVISILESYNVNLINPVMSVAIAASLAFMLPISTPPNAIVYSTKYVDVKTMIKFGFLLDVIGSVIIYIFLILSEYAG</sequence>
<comment type="caution">
    <text evidence="7">The sequence shown here is derived from an EMBL/GenBank/DDBJ whole genome shotgun (WGS) entry which is preliminary data.</text>
</comment>
<keyword evidence="5 6" id="KW-0472">Membrane</keyword>
<feature type="transmembrane region" description="Helical" evidence="6">
    <location>
        <begin position="40"/>
        <end position="69"/>
    </location>
</feature>
<dbReference type="NCBIfam" id="TIGR00785">
    <property type="entry name" value="dass"/>
    <property type="match status" value="1"/>
</dbReference>
<evidence type="ECO:0000256" key="3">
    <source>
        <dbReference type="ARBA" id="ARBA00022692"/>
    </source>
</evidence>
<feature type="transmembrane region" description="Helical" evidence="6">
    <location>
        <begin position="269"/>
        <end position="291"/>
    </location>
</feature>
<accession>C4FLM1</accession>
<dbReference type="PANTHER" id="PTHR10283:SF82">
    <property type="entry name" value="SOLUTE CARRIER FAMILY 13 MEMBER 2"/>
    <property type="match status" value="1"/>
</dbReference>
<dbReference type="PANTHER" id="PTHR10283">
    <property type="entry name" value="SOLUTE CARRIER FAMILY 13 MEMBER"/>
    <property type="match status" value="1"/>
</dbReference>
<keyword evidence="2" id="KW-0813">Transport</keyword>
<keyword evidence="4 6" id="KW-1133">Transmembrane helix</keyword>
<feature type="transmembrane region" description="Helical" evidence="6">
    <location>
        <begin position="459"/>
        <end position="479"/>
    </location>
</feature>
<feature type="transmembrane region" description="Helical" evidence="6">
    <location>
        <begin position="420"/>
        <end position="439"/>
    </location>
</feature>
<keyword evidence="8" id="KW-1185">Reference proteome</keyword>
<feature type="transmembrane region" description="Helical" evidence="6">
    <location>
        <begin position="144"/>
        <end position="160"/>
    </location>
</feature>
<feature type="transmembrane region" description="Helical" evidence="6">
    <location>
        <begin position="213"/>
        <end position="235"/>
    </location>
</feature>
<name>C4FLM1_9AQUI</name>
<dbReference type="RefSeq" id="WP_007547854.1">
    <property type="nucleotide sequence ID" value="NZ_ABZS01000164.1"/>
</dbReference>
<feature type="transmembrane region" description="Helical" evidence="6">
    <location>
        <begin position="172"/>
        <end position="193"/>
    </location>
</feature>
<dbReference type="CDD" id="cd01115">
    <property type="entry name" value="SLC13_permease"/>
    <property type="match status" value="1"/>
</dbReference>
<dbReference type="GO" id="GO:0015141">
    <property type="term" value="F:succinate transmembrane transporter activity"/>
    <property type="evidence" value="ECO:0007669"/>
    <property type="project" value="UniProtKB-ARBA"/>
</dbReference>
<keyword evidence="3 6" id="KW-0812">Transmembrane</keyword>
<evidence type="ECO:0000256" key="6">
    <source>
        <dbReference type="SAM" id="Phobius"/>
    </source>
</evidence>
<evidence type="ECO:0000256" key="2">
    <source>
        <dbReference type="ARBA" id="ARBA00022448"/>
    </source>
</evidence>
<dbReference type="InterPro" id="IPR031312">
    <property type="entry name" value="Na/sul_symport_CS"/>
</dbReference>
<dbReference type="OrthoDB" id="37272at2"/>
<gene>
    <name evidence="7" type="ORF">SULYE_1475</name>
</gene>
<dbReference type="AlphaFoldDB" id="C4FLM1"/>
<feature type="transmembrane region" description="Helical" evidence="6">
    <location>
        <begin position="121"/>
        <end position="138"/>
    </location>
</feature>
<evidence type="ECO:0000256" key="5">
    <source>
        <dbReference type="ARBA" id="ARBA00023136"/>
    </source>
</evidence>
<evidence type="ECO:0000313" key="8">
    <source>
        <dbReference type="Proteomes" id="UP000005540"/>
    </source>
</evidence>
<dbReference type="EMBL" id="ABZS01000164">
    <property type="protein sequence ID" value="EEP60028.1"/>
    <property type="molecule type" value="Genomic_DNA"/>
</dbReference>
<feature type="transmembrane region" description="Helical" evidence="6">
    <location>
        <begin position="377"/>
        <end position="408"/>
    </location>
</feature>
<comment type="subcellular location">
    <subcellularLocation>
        <location evidence="1">Membrane</location>
        <topology evidence="1">Multi-pass membrane protein</topology>
    </subcellularLocation>
</comment>
<dbReference type="Proteomes" id="UP000005540">
    <property type="component" value="Unassembled WGS sequence"/>
</dbReference>
<dbReference type="InterPro" id="IPR001898">
    <property type="entry name" value="SLC13A/DASS"/>
</dbReference>
<organism evidence="7 8">
    <name type="scientific">Sulfurihydrogenibium yellowstonense SS-5</name>
    <dbReference type="NCBI Taxonomy" id="432331"/>
    <lineage>
        <taxon>Bacteria</taxon>
        <taxon>Pseudomonadati</taxon>
        <taxon>Aquificota</taxon>
        <taxon>Aquificia</taxon>
        <taxon>Aquificales</taxon>
        <taxon>Hydrogenothermaceae</taxon>
        <taxon>Sulfurihydrogenibium</taxon>
    </lineage>
</organism>
<feature type="transmembrane region" description="Helical" evidence="6">
    <location>
        <begin position="81"/>
        <end position="100"/>
    </location>
</feature>
<dbReference type="GO" id="GO:0005886">
    <property type="term" value="C:plasma membrane"/>
    <property type="evidence" value="ECO:0007669"/>
    <property type="project" value="TreeGrafter"/>
</dbReference>
<evidence type="ECO:0000256" key="1">
    <source>
        <dbReference type="ARBA" id="ARBA00004141"/>
    </source>
</evidence>
<feature type="transmembrane region" description="Helical" evidence="6">
    <location>
        <begin position="12"/>
        <end position="28"/>
    </location>
</feature>